<keyword evidence="2 4" id="KW-0238">DNA-binding</keyword>
<evidence type="ECO:0000259" key="5">
    <source>
        <dbReference type="PROSITE" id="PS50977"/>
    </source>
</evidence>
<dbReference type="PANTHER" id="PTHR30055">
    <property type="entry name" value="HTH-TYPE TRANSCRIPTIONAL REGULATOR RUTR"/>
    <property type="match status" value="1"/>
</dbReference>
<sequence length="206" mass="22646">MEADGDAAGVAKRPSGSERISRAAYELFTRHGVRDVGVDAVVDRAGTAKMTLYRNFPSKDDLILDYLARREKLWTEQWLMHESSQRGARPQDQLLAVFDLFGEWFARSDFEGCVFLTTMVEINDPDTPVFRAAVKHLGRIRAYLRELATAAGVADPALLARQWHILMKGSIMAAQEGDRDAASAARAVGVLLLQTEGIDVEPAVGG</sequence>
<evidence type="ECO:0000313" key="7">
    <source>
        <dbReference type="Proteomes" id="UP000295560"/>
    </source>
</evidence>
<dbReference type="GO" id="GO:0000976">
    <property type="term" value="F:transcription cis-regulatory region binding"/>
    <property type="evidence" value="ECO:0007669"/>
    <property type="project" value="TreeGrafter"/>
</dbReference>
<dbReference type="Pfam" id="PF16925">
    <property type="entry name" value="TetR_C_13"/>
    <property type="match status" value="1"/>
</dbReference>
<dbReference type="PROSITE" id="PS50977">
    <property type="entry name" value="HTH_TETR_2"/>
    <property type="match status" value="1"/>
</dbReference>
<feature type="domain" description="HTH tetR-type" evidence="5">
    <location>
        <begin position="14"/>
        <end position="74"/>
    </location>
</feature>
<dbReference type="PANTHER" id="PTHR30055:SF200">
    <property type="entry name" value="HTH-TYPE TRANSCRIPTIONAL REPRESSOR BDCR"/>
    <property type="match status" value="1"/>
</dbReference>
<name>A0A4V2PHM5_PSEEN</name>
<dbReference type="InterPro" id="IPR001647">
    <property type="entry name" value="HTH_TetR"/>
</dbReference>
<dbReference type="GO" id="GO:0003700">
    <property type="term" value="F:DNA-binding transcription factor activity"/>
    <property type="evidence" value="ECO:0007669"/>
    <property type="project" value="TreeGrafter"/>
</dbReference>
<accession>A0A4V2PHM5</accession>
<evidence type="ECO:0000256" key="1">
    <source>
        <dbReference type="ARBA" id="ARBA00023015"/>
    </source>
</evidence>
<evidence type="ECO:0000256" key="3">
    <source>
        <dbReference type="ARBA" id="ARBA00023163"/>
    </source>
</evidence>
<keyword evidence="1" id="KW-0805">Transcription regulation</keyword>
<dbReference type="InterPro" id="IPR050109">
    <property type="entry name" value="HTH-type_TetR-like_transc_reg"/>
</dbReference>
<organism evidence="6 7">
    <name type="scientific">Pseudonocardia endophytica</name>
    <dbReference type="NCBI Taxonomy" id="401976"/>
    <lineage>
        <taxon>Bacteria</taxon>
        <taxon>Bacillati</taxon>
        <taxon>Actinomycetota</taxon>
        <taxon>Actinomycetes</taxon>
        <taxon>Pseudonocardiales</taxon>
        <taxon>Pseudonocardiaceae</taxon>
        <taxon>Pseudonocardia</taxon>
    </lineage>
</organism>
<dbReference type="Gene3D" id="1.10.357.10">
    <property type="entry name" value="Tetracycline Repressor, domain 2"/>
    <property type="match status" value="1"/>
</dbReference>
<dbReference type="AlphaFoldDB" id="A0A4V2PHM5"/>
<keyword evidence="3" id="KW-0804">Transcription</keyword>
<dbReference type="Proteomes" id="UP000295560">
    <property type="component" value="Unassembled WGS sequence"/>
</dbReference>
<dbReference type="EMBL" id="SMFZ01000002">
    <property type="protein sequence ID" value="TCK21306.1"/>
    <property type="molecule type" value="Genomic_DNA"/>
</dbReference>
<feature type="DNA-binding region" description="H-T-H motif" evidence="4">
    <location>
        <begin position="37"/>
        <end position="56"/>
    </location>
</feature>
<evidence type="ECO:0000256" key="4">
    <source>
        <dbReference type="PROSITE-ProRule" id="PRU00335"/>
    </source>
</evidence>
<keyword evidence="7" id="KW-1185">Reference proteome</keyword>
<evidence type="ECO:0000256" key="2">
    <source>
        <dbReference type="ARBA" id="ARBA00023125"/>
    </source>
</evidence>
<dbReference type="PRINTS" id="PR00455">
    <property type="entry name" value="HTHTETR"/>
</dbReference>
<dbReference type="InterPro" id="IPR011075">
    <property type="entry name" value="TetR_C"/>
</dbReference>
<dbReference type="SUPFAM" id="SSF46689">
    <property type="entry name" value="Homeodomain-like"/>
    <property type="match status" value="1"/>
</dbReference>
<proteinExistence type="predicted"/>
<dbReference type="InterPro" id="IPR009057">
    <property type="entry name" value="Homeodomain-like_sf"/>
</dbReference>
<dbReference type="Pfam" id="PF00440">
    <property type="entry name" value="TetR_N"/>
    <property type="match status" value="1"/>
</dbReference>
<dbReference type="SUPFAM" id="SSF48498">
    <property type="entry name" value="Tetracyclin repressor-like, C-terminal domain"/>
    <property type="match status" value="1"/>
</dbReference>
<dbReference type="InterPro" id="IPR036271">
    <property type="entry name" value="Tet_transcr_reg_TetR-rel_C_sf"/>
</dbReference>
<protein>
    <submittedName>
        <fullName evidence="6">TetR family transcriptional regulator</fullName>
    </submittedName>
</protein>
<comment type="caution">
    <text evidence="6">The sequence shown here is derived from an EMBL/GenBank/DDBJ whole genome shotgun (WGS) entry which is preliminary data.</text>
</comment>
<gene>
    <name evidence="6" type="ORF">EV378_5287</name>
</gene>
<evidence type="ECO:0000313" key="6">
    <source>
        <dbReference type="EMBL" id="TCK21306.1"/>
    </source>
</evidence>
<reference evidence="6 7" key="1">
    <citation type="submission" date="2019-03" db="EMBL/GenBank/DDBJ databases">
        <title>Sequencing the genomes of 1000 actinobacteria strains.</title>
        <authorList>
            <person name="Klenk H.-P."/>
        </authorList>
    </citation>
    <scope>NUCLEOTIDE SEQUENCE [LARGE SCALE GENOMIC DNA]</scope>
    <source>
        <strain evidence="6 7">DSM 44969</strain>
    </source>
</reference>